<dbReference type="GO" id="GO:0006325">
    <property type="term" value="P:chromatin organization"/>
    <property type="evidence" value="ECO:0007669"/>
    <property type="project" value="UniProtKB-KW"/>
</dbReference>
<organism evidence="11 12">
    <name type="scientific">Sitophilus oryzae</name>
    <name type="common">Rice weevil</name>
    <name type="synonym">Curculio oryzae</name>
    <dbReference type="NCBI Taxonomy" id="7048"/>
    <lineage>
        <taxon>Eukaryota</taxon>
        <taxon>Metazoa</taxon>
        <taxon>Ecdysozoa</taxon>
        <taxon>Arthropoda</taxon>
        <taxon>Hexapoda</taxon>
        <taxon>Insecta</taxon>
        <taxon>Pterygota</taxon>
        <taxon>Neoptera</taxon>
        <taxon>Endopterygota</taxon>
        <taxon>Coleoptera</taxon>
        <taxon>Polyphaga</taxon>
        <taxon>Cucujiformia</taxon>
        <taxon>Curculionidae</taxon>
        <taxon>Dryophthorinae</taxon>
        <taxon>Sitophilus</taxon>
    </lineage>
</organism>
<dbReference type="InterPro" id="IPR016197">
    <property type="entry name" value="Chromo-like_dom_sf"/>
</dbReference>
<dbReference type="CDD" id="cd16100">
    <property type="entry name" value="ARID"/>
    <property type="match status" value="1"/>
</dbReference>
<feature type="compositionally biased region" description="Basic and acidic residues" evidence="9">
    <location>
        <begin position="403"/>
        <end position="462"/>
    </location>
</feature>
<keyword evidence="11" id="KW-1185">Reference proteome</keyword>
<dbReference type="Pfam" id="PF08169">
    <property type="entry name" value="RBB1NT"/>
    <property type="match status" value="1"/>
</dbReference>
<dbReference type="Gene3D" id="1.10.150.60">
    <property type="entry name" value="ARID DNA-binding domain"/>
    <property type="match status" value="1"/>
</dbReference>
<dbReference type="PANTHER" id="PTHR13964">
    <property type="entry name" value="RBP-RELATED"/>
    <property type="match status" value="1"/>
</dbReference>
<dbReference type="GO" id="GO:0005634">
    <property type="term" value="C:nucleus"/>
    <property type="evidence" value="ECO:0007669"/>
    <property type="project" value="TreeGrafter"/>
</dbReference>
<evidence type="ECO:0000256" key="2">
    <source>
        <dbReference type="ARBA" id="ARBA00022553"/>
    </source>
</evidence>
<dbReference type="SMART" id="SM00333">
    <property type="entry name" value="TUDOR"/>
    <property type="match status" value="1"/>
</dbReference>
<dbReference type="Pfam" id="PF11717">
    <property type="entry name" value="Tudor-knot"/>
    <property type="match status" value="1"/>
</dbReference>
<feature type="compositionally biased region" description="Basic and acidic residues" evidence="9">
    <location>
        <begin position="482"/>
        <end position="498"/>
    </location>
</feature>
<feature type="compositionally biased region" description="Low complexity" evidence="9">
    <location>
        <begin position="463"/>
        <end position="479"/>
    </location>
</feature>
<gene>
    <name evidence="12" type="primary">LOC115887372</name>
</gene>
<keyword evidence="8" id="KW-0539">Nucleus</keyword>
<evidence type="ECO:0000256" key="6">
    <source>
        <dbReference type="ARBA" id="ARBA00023125"/>
    </source>
</evidence>
<dbReference type="SUPFAM" id="SSF46774">
    <property type="entry name" value="ARID-like"/>
    <property type="match status" value="1"/>
</dbReference>
<feature type="region of interest" description="Disordered" evidence="9">
    <location>
        <begin position="1339"/>
        <end position="1373"/>
    </location>
</feature>
<keyword evidence="2" id="KW-0597">Phosphoprotein</keyword>
<keyword evidence="5" id="KW-0805">Transcription regulation</keyword>
<dbReference type="GO" id="GO:0005694">
    <property type="term" value="C:chromosome"/>
    <property type="evidence" value="ECO:0007669"/>
    <property type="project" value="UniProtKB-ARBA"/>
</dbReference>
<feature type="compositionally biased region" description="Low complexity" evidence="9">
    <location>
        <begin position="726"/>
        <end position="743"/>
    </location>
</feature>
<accession>A0A6J2YHQ0</accession>
<dbReference type="SMART" id="SM01014">
    <property type="entry name" value="ARID"/>
    <property type="match status" value="1"/>
</dbReference>
<feature type="compositionally biased region" description="Polar residues" evidence="9">
    <location>
        <begin position="1459"/>
        <end position="1476"/>
    </location>
</feature>
<keyword evidence="1" id="KW-1017">Isopeptide bond</keyword>
<name>A0A6J2YHQ0_SITOR</name>
<evidence type="ECO:0000256" key="4">
    <source>
        <dbReference type="ARBA" id="ARBA00022853"/>
    </source>
</evidence>
<dbReference type="PROSITE" id="PS51011">
    <property type="entry name" value="ARID"/>
    <property type="match status" value="1"/>
</dbReference>
<protein>
    <submittedName>
        <fullName evidence="12">AT-rich interactive domain-containing protein 4A-like isoform X1</fullName>
    </submittedName>
</protein>
<evidence type="ECO:0000256" key="8">
    <source>
        <dbReference type="ARBA" id="ARBA00023242"/>
    </source>
</evidence>
<dbReference type="CDD" id="cd20390">
    <property type="entry name" value="Tudor_ARID4_rpt2"/>
    <property type="match status" value="1"/>
</dbReference>
<keyword evidence="4" id="KW-0156">Chromatin regulator</keyword>
<feature type="region of interest" description="Disordered" evidence="9">
    <location>
        <begin position="1592"/>
        <end position="1757"/>
    </location>
</feature>
<evidence type="ECO:0000256" key="3">
    <source>
        <dbReference type="ARBA" id="ARBA00022843"/>
    </source>
</evidence>
<dbReference type="InterPro" id="IPR051232">
    <property type="entry name" value="ARID/SWI1_ChromRemod"/>
</dbReference>
<dbReference type="InterPro" id="IPR012603">
    <property type="entry name" value="ARID4A/B_PWWP"/>
</dbReference>
<dbReference type="FunCoup" id="A0A6J2YHQ0">
    <property type="interactions" value="318"/>
</dbReference>
<feature type="compositionally biased region" description="Polar residues" evidence="9">
    <location>
        <begin position="1616"/>
        <end position="1640"/>
    </location>
</feature>
<feature type="region of interest" description="Disordered" evidence="9">
    <location>
        <begin position="1810"/>
        <end position="1832"/>
    </location>
</feature>
<dbReference type="GeneID" id="115887372"/>
<feature type="region of interest" description="Disordered" evidence="9">
    <location>
        <begin position="568"/>
        <end position="608"/>
    </location>
</feature>
<feature type="region of interest" description="Disordered" evidence="9">
    <location>
        <begin position="1120"/>
        <end position="1149"/>
    </location>
</feature>
<evidence type="ECO:0000256" key="9">
    <source>
        <dbReference type="SAM" id="MobiDB-lite"/>
    </source>
</evidence>
<feature type="domain" description="ARID" evidence="10">
    <location>
        <begin position="292"/>
        <end position="383"/>
    </location>
</feature>
<dbReference type="Pfam" id="PF01388">
    <property type="entry name" value="ARID"/>
    <property type="match status" value="1"/>
</dbReference>
<evidence type="ECO:0000256" key="7">
    <source>
        <dbReference type="ARBA" id="ARBA00023163"/>
    </source>
</evidence>
<proteinExistence type="predicted"/>
<feature type="compositionally biased region" description="Basic and acidic residues" evidence="9">
    <location>
        <begin position="854"/>
        <end position="880"/>
    </location>
</feature>
<dbReference type="InParanoid" id="A0A6J2YHQ0"/>
<sequence>MQVDDPPYLSVGTAVSAKYKGAFCEAKVSKVDRIVKCKVTFKMGLGNATVTDNDIKGTLRVGAHVQVKHPDRKDLVDATITKIQDCSQYTVVFDDGDITTLRRTALCLKSGRHFNESETLDQLPLTHPEHFGNPVVGGRRGRRNRQLKDGSSDEEIEEENEPDLEGYTQDIGRVVSVETGENKRGREKWFPGLIVIPSAQPTVKINVKDEFLIRSFRDDRYYTVPKKEVNEFSREQAERAESAGLQEAIQKAIKFLDHNELPLHWEKSSLFNLSADSDSYDNASESSEDEQSEEKDRFVAQLYKFMDESGTPLNKTPVISSKDIDLHRLFRVVHKLGGYNRVTNQNKWKSITGKLRLPVNQNISNQVKSVYRKCLVSYEAFHRSLGVTMFNPTRPKKSKGRSLIRDKDRTPMSSPRPERDDESVDKILKKETPVQEKVEPKAKKKAEPKEKEDSGRKSKLGEISDASSDVSEVASTSSIRPKRYESKQIKEKVVKPPQGEKVKLLVEKFEESEKKIEKVQNTRSKTISTAKGKEVVKEPIGTRQNKETVPLPVKTPIKVVKKVVNKEELEERDKKLKQRKKTLGDGEKLPSEGGNTSSSSSSSSSDGQCISANIGDKLIIYYGPTNESKVTYEAKVVDIDKDQSGPIYLVHYTGWNTRYDEWIPGARIAENLNSGVRLKRTKIPAAVNVKPAPSGASTSGTRPTVGRRSRVMSVSSRAPPDDKPPRSTTPSSVTSNSSRTKSPATPATRSSRLAARQESSNRRRISAQTDASIHSDSNSDSSESENELPRTRSGSLKSEEPEVRVYKKRAPKSLIQPSPIKGDKRKDKTEEDDTDKEDEVERVQKDRRVKKIKKSSEKFGDESDEDSLGHPKGRDFDLNQIRSELKGFSKTIKASTVEIEDKENALSSDDSSSAPNLVIKEEKEDIKLEESKPSIPSPLPSPKLEKSSSSEDIYEFKEPEPFEFESRSKLADEKNSKKRMRIFQDLDKIPKKKGGRSPMSPEKSETKLDLPEPKTYSRIPKPVHISDEEEEDELLEDDKPEVEEKNEDPFDKLIVSPSFNIIKTSPDKPPETRPVSNILDVSLTLFGEVPEMSDEYSRDMELSDCESQTQILTRENTLFNNPFSKSSERNSPDLEFSTSKIDEGKTLTSDDEDIQAQIKRVIEQSSSSDDDSNGAILDIDLTSCITPAEVKKPVALLRLSPTPVQIKEPVVLAPSPVKELTVEKEELDPIKLESPIDTMKPVSPKKPIDPALQETDSSLLESIFSNPPLILNPQLDDTGKEFTIKTGTRIADSILEKFNSIKNNFDLKTVKSDPSTNSSLLDSLGTKTEKIDMKPAFTLPIQLDKEPEPSTSSADNKPKLSVETKVKSPAEDKLKEEIKIIENKIKLPETGLKGDLPSCSTRSEIISSKRKRVISKAYIDESDSDSSDSDNLIIARSDDDSGTNSSDNKPLIEIKESTDSNMSVQKTITTDDSQSQPEEEKRSFNFDDVKGKKDTGNEAKEIAAATKIELEVTVEKEVKEENAKEEQDPNLHSLLLCEEEFPRSPAPAPEVPNPADIPSSSSMHEMPFASAPSSSNCKMLMEQKKVVPPLVSVVSGERENKSDAQVEIENIPPTTPESSSSNLSPRGENGNISPNSNDSSKSNEGEPEFRTERRNSAIKVTTYSEEDTQIGDLPPSKKSSENPCGPPIGCRKRRRSLRTSEDGNSQPSGPAKRGRKPLASRQRRDSDSDDASENSVAGSTGGHTPVSGNSLYDRAARSPRPSKYNFFVEFDPSLDSGQRIALLQQKLSDLRKTYADVKAELATVERRRKKIRRREREGKKALKSSKQEMACA</sequence>
<dbReference type="SUPFAM" id="SSF63748">
    <property type="entry name" value="Tudor/PWWP/MBT"/>
    <property type="match status" value="1"/>
</dbReference>
<feature type="compositionally biased region" description="Polar residues" evidence="9">
    <location>
        <begin position="905"/>
        <end position="915"/>
    </location>
</feature>
<dbReference type="SUPFAM" id="SSF54160">
    <property type="entry name" value="Chromo domain-like"/>
    <property type="match status" value="1"/>
</dbReference>
<feature type="region of interest" description="Disordered" evidence="9">
    <location>
        <begin position="896"/>
        <end position="1050"/>
    </location>
</feature>
<feature type="region of interest" description="Disordered" evidence="9">
    <location>
        <begin position="689"/>
        <end position="880"/>
    </location>
</feature>
<feature type="compositionally biased region" description="Basic and acidic residues" evidence="9">
    <location>
        <begin position="1002"/>
        <end position="1012"/>
    </location>
</feature>
<feature type="region of interest" description="Disordered" evidence="9">
    <location>
        <begin position="389"/>
        <end position="498"/>
    </location>
</feature>
<dbReference type="SMART" id="SM00501">
    <property type="entry name" value="BRIGHT"/>
    <property type="match status" value="1"/>
</dbReference>
<keyword evidence="3" id="KW-0832">Ubl conjugation</keyword>
<feature type="compositionally biased region" description="Basic and acidic residues" evidence="9">
    <location>
        <begin position="919"/>
        <end position="932"/>
    </location>
</feature>
<keyword evidence="7" id="KW-0804">Transcription</keyword>
<dbReference type="KEGG" id="soy:115887372"/>
<dbReference type="SMART" id="SM00298">
    <property type="entry name" value="CHROMO"/>
    <property type="match status" value="1"/>
</dbReference>
<feature type="region of interest" description="Disordered" evidence="9">
    <location>
        <begin position="1537"/>
        <end position="1575"/>
    </location>
</feature>
<dbReference type="InterPro" id="IPR025995">
    <property type="entry name" value="Tudor-knot"/>
</dbReference>
<dbReference type="CDD" id="cd20389">
    <property type="entry name" value="Tudor_ARID4_rpt1"/>
    <property type="match status" value="1"/>
</dbReference>
<feature type="region of interest" description="Disordered" evidence="9">
    <location>
        <begin position="1416"/>
        <end position="1497"/>
    </location>
</feature>
<dbReference type="InterPro" id="IPR000953">
    <property type="entry name" value="Chromo/chromo_shadow_dom"/>
</dbReference>
<dbReference type="RefSeq" id="XP_030762644.1">
    <property type="nucleotide sequence ID" value="XM_030906784.1"/>
</dbReference>
<evidence type="ECO:0000256" key="1">
    <source>
        <dbReference type="ARBA" id="ARBA00022499"/>
    </source>
</evidence>
<dbReference type="Proteomes" id="UP000504635">
    <property type="component" value="Unplaced"/>
</dbReference>
<feature type="region of interest" description="Disordered" evidence="9">
    <location>
        <begin position="124"/>
        <end position="165"/>
    </location>
</feature>
<reference evidence="12" key="1">
    <citation type="submission" date="2025-08" db="UniProtKB">
        <authorList>
            <consortium name="RefSeq"/>
        </authorList>
    </citation>
    <scope>IDENTIFICATION</scope>
    <source>
        <tissue evidence="12">Gonads</tissue>
    </source>
</reference>
<feature type="region of interest" description="Disordered" evidence="9">
    <location>
        <begin position="529"/>
        <end position="549"/>
    </location>
</feature>
<feature type="compositionally biased region" description="Acidic residues" evidence="9">
    <location>
        <begin position="1027"/>
        <end position="1046"/>
    </location>
</feature>
<dbReference type="PANTHER" id="PTHR13964:SF27">
    <property type="entry name" value="HAT-TRICK, ISOFORM D"/>
    <property type="match status" value="1"/>
</dbReference>
<evidence type="ECO:0000259" key="10">
    <source>
        <dbReference type="PROSITE" id="PS51011"/>
    </source>
</evidence>
<evidence type="ECO:0000256" key="5">
    <source>
        <dbReference type="ARBA" id="ARBA00023015"/>
    </source>
</evidence>
<evidence type="ECO:0000313" key="12">
    <source>
        <dbReference type="RefSeq" id="XP_030762644.1"/>
    </source>
</evidence>
<dbReference type="InterPro" id="IPR002999">
    <property type="entry name" value="Tudor"/>
</dbReference>
<dbReference type="InterPro" id="IPR036431">
    <property type="entry name" value="ARID_dom_sf"/>
</dbReference>
<feature type="region of interest" description="Disordered" evidence="9">
    <location>
        <begin position="1057"/>
        <end position="1076"/>
    </location>
</feature>
<evidence type="ECO:0000313" key="11">
    <source>
        <dbReference type="Proteomes" id="UP000504635"/>
    </source>
</evidence>
<dbReference type="OrthoDB" id="10068428at2759"/>
<feature type="compositionally biased region" description="Basic and acidic residues" evidence="9">
    <location>
        <begin position="1478"/>
        <end position="1497"/>
    </location>
</feature>
<dbReference type="InterPro" id="IPR001606">
    <property type="entry name" value="ARID_dom"/>
</dbReference>
<dbReference type="GO" id="GO:0000976">
    <property type="term" value="F:transcription cis-regulatory region binding"/>
    <property type="evidence" value="ECO:0007669"/>
    <property type="project" value="TreeGrafter"/>
</dbReference>
<dbReference type="Gene3D" id="2.30.30.140">
    <property type="match status" value="3"/>
</dbReference>
<feature type="compositionally biased region" description="Basic and acidic residues" evidence="9">
    <location>
        <begin position="1356"/>
        <end position="1373"/>
    </location>
</feature>
<feature type="compositionally biased region" description="Acidic residues" evidence="9">
    <location>
        <begin position="152"/>
        <end position="164"/>
    </location>
</feature>
<dbReference type="GO" id="GO:0006357">
    <property type="term" value="P:regulation of transcription by RNA polymerase II"/>
    <property type="evidence" value="ECO:0007669"/>
    <property type="project" value="TreeGrafter"/>
</dbReference>
<feature type="compositionally biased region" description="Basic and acidic residues" evidence="9">
    <location>
        <begin position="943"/>
        <end position="975"/>
    </location>
</feature>
<keyword evidence="6" id="KW-0238">DNA-binding</keyword>
<feature type="compositionally biased region" description="Basic and acidic residues" evidence="9">
    <location>
        <begin position="1641"/>
        <end position="1655"/>
    </location>
</feature>